<dbReference type="OrthoDB" id="9790659at2"/>
<evidence type="ECO:0000313" key="2">
    <source>
        <dbReference type="EMBL" id="GGI04651.1"/>
    </source>
</evidence>
<name>A0A8J3A8Q7_9ACTN</name>
<keyword evidence="1" id="KW-1133">Transmembrane helix</keyword>
<feature type="transmembrane region" description="Helical" evidence="1">
    <location>
        <begin position="174"/>
        <end position="200"/>
    </location>
</feature>
<accession>A0A8J3A8Q7</accession>
<dbReference type="InterPro" id="IPR005240">
    <property type="entry name" value="DUF389"/>
</dbReference>
<dbReference type="Proteomes" id="UP000650511">
    <property type="component" value="Unassembled WGS sequence"/>
</dbReference>
<organism evidence="2 3">
    <name type="scientific">Egicoccus halophilus</name>
    <dbReference type="NCBI Taxonomy" id="1670830"/>
    <lineage>
        <taxon>Bacteria</taxon>
        <taxon>Bacillati</taxon>
        <taxon>Actinomycetota</taxon>
        <taxon>Nitriliruptoria</taxon>
        <taxon>Egicoccales</taxon>
        <taxon>Egicoccaceae</taxon>
        <taxon>Egicoccus</taxon>
    </lineage>
</organism>
<evidence type="ECO:0008006" key="4">
    <source>
        <dbReference type="Google" id="ProtNLM"/>
    </source>
</evidence>
<dbReference type="EMBL" id="BMHA01000003">
    <property type="protein sequence ID" value="GGI04651.1"/>
    <property type="molecule type" value="Genomic_DNA"/>
</dbReference>
<reference evidence="2" key="1">
    <citation type="journal article" date="2014" name="Int. J. Syst. Evol. Microbiol.">
        <title>Complete genome sequence of Corynebacterium casei LMG S-19264T (=DSM 44701T), isolated from a smear-ripened cheese.</title>
        <authorList>
            <consortium name="US DOE Joint Genome Institute (JGI-PGF)"/>
            <person name="Walter F."/>
            <person name="Albersmeier A."/>
            <person name="Kalinowski J."/>
            <person name="Ruckert C."/>
        </authorList>
    </citation>
    <scope>NUCLEOTIDE SEQUENCE</scope>
    <source>
        <strain evidence="2">CGMCC 1.14988</strain>
    </source>
</reference>
<protein>
    <recommendedName>
        <fullName evidence="4">DUF389 domain-containing protein</fullName>
    </recommendedName>
</protein>
<keyword evidence="1" id="KW-0812">Transmembrane</keyword>
<gene>
    <name evidence="2" type="ORF">GCM10011354_10160</name>
</gene>
<dbReference type="Pfam" id="PF04087">
    <property type="entry name" value="DUF389"/>
    <property type="match status" value="1"/>
</dbReference>
<feature type="transmembrane region" description="Helical" evidence="1">
    <location>
        <begin position="45"/>
        <end position="72"/>
    </location>
</feature>
<dbReference type="AlphaFoldDB" id="A0A8J3A8Q7"/>
<proteinExistence type="predicted"/>
<evidence type="ECO:0000313" key="3">
    <source>
        <dbReference type="Proteomes" id="UP000650511"/>
    </source>
</evidence>
<keyword evidence="1" id="KW-0472">Membrane</keyword>
<feature type="transmembrane region" description="Helical" evidence="1">
    <location>
        <begin position="103"/>
        <end position="123"/>
    </location>
</feature>
<sequence length="236" mass="24470">MATSVPLSVITPDFSRFTREAGATTWEELELSIGEDSTMTRDRTLVMFLAGVIAAAGIASDTLHAVIGAMVIAPGFQPFARTVLGLVAHSQAWRGGLRDSARAYGALLGGATVAAVLGTWLGVDALDAGHDRYLASGELVRFWSSFSWTGLVTSSAAALCGGVLVMLNRTVLTAGVMVALALVPTAALVPMALLAGQYAMAGGAGLRFLAEIALVLVGTAVAFVFKRGTDRRREVS</sequence>
<evidence type="ECO:0000256" key="1">
    <source>
        <dbReference type="SAM" id="Phobius"/>
    </source>
</evidence>
<feature type="transmembrane region" description="Helical" evidence="1">
    <location>
        <begin position="143"/>
        <end position="167"/>
    </location>
</feature>
<reference evidence="2" key="2">
    <citation type="submission" date="2020-09" db="EMBL/GenBank/DDBJ databases">
        <authorList>
            <person name="Sun Q."/>
            <person name="Zhou Y."/>
        </authorList>
    </citation>
    <scope>NUCLEOTIDE SEQUENCE</scope>
    <source>
        <strain evidence="2">CGMCC 1.14988</strain>
    </source>
</reference>
<keyword evidence="3" id="KW-1185">Reference proteome</keyword>
<feature type="transmembrane region" description="Helical" evidence="1">
    <location>
        <begin position="206"/>
        <end position="225"/>
    </location>
</feature>
<dbReference type="RefSeq" id="WP_130649728.1">
    <property type="nucleotide sequence ID" value="NZ_BMHA01000003.1"/>
</dbReference>
<comment type="caution">
    <text evidence="2">The sequence shown here is derived from an EMBL/GenBank/DDBJ whole genome shotgun (WGS) entry which is preliminary data.</text>
</comment>